<dbReference type="STRING" id="454006.SAMN05421825_2411"/>
<dbReference type="GO" id="GO:0020037">
    <property type="term" value="F:heme binding"/>
    <property type="evidence" value="ECO:0007669"/>
    <property type="project" value="InterPro"/>
</dbReference>
<sequence>MKKYIYSLCLLGVIVYSCKTQQTTSPTTGANTAIVNLTKEEILKKGEDLYNLRCGRCHGLPTPSEFTVADWKPIMERMAPKAKLTAEETNWVLAYVNANAKK</sequence>
<evidence type="ECO:0000313" key="2">
    <source>
        <dbReference type="Proteomes" id="UP000199203"/>
    </source>
</evidence>
<proteinExistence type="predicted"/>
<protein>
    <recommendedName>
        <fullName evidence="3">Cytochrome c domain-containing protein</fullName>
    </recommendedName>
</protein>
<organism evidence="1 2">
    <name type="scientific">Epilithonimonas hungarica</name>
    <dbReference type="NCBI Taxonomy" id="454006"/>
    <lineage>
        <taxon>Bacteria</taxon>
        <taxon>Pseudomonadati</taxon>
        <taxon>Bacteroidota</taxon>
        <taxon>Flavobacteriia</taxon>
        <taxon>Flavobacteriales</taxon>
        <taxon>Weeksellaceae</taxon>
        <taxon>Chryseobacterium group</taxon>
        <taxon>Epilithonimonas</taxon>
    </lineage>
</organism>
<evidence type="ECO:0008006" key="3">
    <source>
        <dbReference type="Google" id="ProtNLM"/>
    </source>
</evidence>
<accession>A0A1G7PWU5</accession>
<dbReference type="InterPro" id="IPR036909">
    <property type="entry name" value="Cyt_c-like_dom_sf"/>
</dbReference>
<dbReference type="PROSITE" id="PS51257">
    <property type="entry name" value="PROKAR_LIPOPROTEIN"/>
    <property type="match status" value="1"/>
</dbReference>
<gene>
    <name evidence="1" type="ORF">SAMN05421825_2411</name>
</gene>
<dbReference type="SUPFAM" id="SSF46626">
    <property type="entry name" value="Cytochrome c"/>
    <property type="match status" value="1"/>
</dbReference>
<dbReference type="GO" id="GO:0009055">
    <property type="term" value="F:electron transfer activity"/>
    <property type="evidence" value="ECO:0007669"/>
    <property type="project" value="InterPro"/>
</dbReference>
<dbReference type="OrthoDB" id="679921at2"/>
<name>A0A1G7PWU5_9FLAO</name>
<dbReference type="Proteomes" id="UP000199203">
    <property type="component" value="Unassembled WGS sequence"/>
</dbReference>
<reference evidence="2" key="1">
    <citation type="submission" date="2016-10" db="EMBL/GenBank/DDBJ databases">
        <authorList>
            <person name="Varghese N."/>
            <person name="Submissions S."/>
        </authorList>
    </citation>
    <scope>NUCLEOTIDE SEQUENCE [LARGE SCALE GENOMIC DNA]</scope>
    <source>
        <strain evidence="2">DSM 19684</strain>
    </source>
</reference>
<dbReference type="EMBL" id="FNBH01000002">
    <property type="protein sequence ID" value="SDF89830.1"/>
    <property type="molecule type" value="Genomic_DNA"/>
</dbReference>
<keyword evidence="2" id="KW-1185">Reference proteome</keyword>
<dbReference type="RefSeq" id="WP_089873650.1">
    <property type="nucleotide sequence ID" value="NZ_FNBH01000002.1"/>
</dbReference>
<evidence type="ECO:0000313" key="1">
    <source>
        <dbReference type="EMBL" id="SDF89830.1"/>
    </source>
</evidence>
<dbReference type="AlphaFoldDB" id="A0A1G7PWU5"/>